<dbReference type="PIRSF" id="PIRSF008153">
    <property type="entry name" value="FMR1_interacting"/>
    <property type="match status" value="1"/>
</dbReference>
<accession>A0A2R6WLC4</accession>
<protein>
    <recommendedName>
        <fullName evidence="3">CYRIA/CYRIB Rac1 binding domain-containing protein</fullName>
    </recommendedName>
</protein>
<organism evidence="1 2">
    <name type="scientific">Marchantia polymorpha</name>
    <name type="common">Common liverwort</name>
    <name type="synonym">Marchantia aquatica</name>
    <dbReference type="NCBI Taxonomy" id="3197"/>
    <lineage>
        <taxon>Eukaryota</taxon>
        <taxon>Viridiplantae</taxon>
        <taxon>Streptophyta</taxon>
        <taxon>Embryophyta</taxon>
        <taxon>Marchantiophyta</taxon>
        <taxon>Marchantiopsida</taxon>
        <taxon>Marchantiidae</taxon>
        <taxon>Marchantiales</taxon>
        <taxon>Marchantiaceae</taxon>
        <taxon>Marchantia</taxon>
    </lineage>
</organism>
<gene>
    <name evidence="1" type="ORF">MARPO_0078s0045</name>
</gene>
<dbReference type="PRINTS" id="PR01698">
    <property type="entry name" value="CYTOFMRPINTP"/>
</dbReference>
<dbReference type="InterPro" id="IPR008081">
    <property type="entry name" value="Cytoplasmic_FMR1-int"/>
</dbReference>
<dbReference type="EMBL" id="KZ772750">
    <property type="protein sequence ID" value="PTQ34641.1"/>
    <property type="molecule type" value="Genomic_DNA"/>
</dbReference>
<dbReference type="GO" id="GO:0031267">
    <property type="term" value="F:small GTPase binding"/>
    <property type="evidence" value="ECO:0007669"/>
    <property type="project" value="InterPro"/>
</dbReference>
<sequence length="921" mass="104671">MKLAKEADDITTTQVKEDMYMVIVEGFQLLSEWTGRVWEQCAWKFSRPSKDAQPYDNNTPLTDYEKVVRCNYSIVERKALLELTSYIKGVGTMMEKVDTIVAETIWETVHAQVQDFVQNKLAVMLRTTFKKKKDISRILTNMRTISADWMGNASNEPAAGNKKVKEDTTPVAFRPRPAAPTAAQLHCLQFLIHELVSGGAPKKAGGFFGSSDTDIPSADMKLLENFFNRLAFFPHILDYRATLIHVSDLGFLWFREFYLETSKVIQFPIECSLPWMLADHIIESQDAGLLESVLMPFDVYNDSAEHALRVLKQRFLYDEIEAEVDLCFDQLVYKLSEHMFSYYKSCAASKILDLAFISAVENRDKYNIFPRRYESLFKMRHFKLLGRSIDLSFLLAQRMNKILRENLEFLLERFESQDICHVVELQRLVDILKATHELLSEHLTLDSFTLILSEVMENISLVSFSGRLASQIFQEVQNDLLPNFILCNTTQRFVRSIKSCQRPIRRPAIPHVKSSFMCGSHDLNTAHSAISELYSKFFGLPHMFAILKLLGSRSIPWLVRALLDHLSQKLTSLEGRIDELRGVLPKVISIPAPTLGVTGCLKIYKDQLHWATEYEHKVEVLQNLKEIGSLIFWMSLLDTAMRETETVHFMQVVPWLGVVPGSEAQMQQLLDDDGHSPLVSLFKSASAAVAADPETVNPQSFVTMSKQAEVADILYVNNLQTGSTLDYTLAYLSAILDTVRGKWNSPSKTGLIEITTSREFHRIYSGIQFVFCGEQLDENETNQEQFGDAVAWGGCTVAYLLGQHLRFELLDFSYHVLTVGESEVNPGAHSIPDKISKTYNISAELVRFLESARKARRLNSHVFTMLRARFPHEDKLAALVKQSGTVVHRIKYPSTPSAFDTLPAKGSMERMNGYETEVVMS</sequence>
<dbReference type="PANTHER" id="PTHR12195">
    <property type="entry name" value="CYTOPLASMIC FMR1-INTERACTING PROTEIN-RELATED"/>
    <property type="match status" value="1"/>
</dbReference>
<evidence type="ECO:0000313" key="1">
    <source>
        <dbReference type="EMBL" id="PTQ34641.1"/>
    </source>
</evidence>
<evidence type="ECO:0000313" key="2">
    <source>
        <dbReference type="Proteomes" id="UP000244005"/>
    </source>
</evidence>
<dbReference type="AlphaFoldDB" id="A0A2R6WLC4"/>
<dbReference type="GO" id="GO:0030833">
    <property type="term" value="P:regulation of actin filament polymerization"/>
    <property type="evidence" value="ECO:0007669"/>
    <property type="project" value="InterPro"/>
</dbReference>
<name>A0A2R6WLC4_MARPO</name>
<dbReference type="OrthoDB" id="10265867at2759"/>
<dbReference type="Proteomes" id="UP000244005">
    <property type="component" value="Unassembled WGS sequence"/>
</dbReference>
<proteinExistence type="predicted"/>
<dbReference type="Pfam" id="PF05994">
    <property type="entry name" value="FragX_IP"/>
    <property type="match status" value="1"/>
</dbReference>
<evidence type="ECO:0008006" key="3">
    <source>
        <dbReference type="Google" id="ProtNLM"/>
    </source>
</evidence>
<reference evidence="2" key="1">
    <citation type="journal article" date="2017" name="Cell">
        <title>Insights into land plant evolution garnered from the Marchantia polymorpha genome.</title>
        <authorList>
            <person name="Bowman J.L."/>
            <person name="Kohchi T."/>
            <person name="Yamato K.T."/>
            <person name="Jenkins J."/>
            <person name="Shu S."/>
            <person name="Ishizaki K."/>
            <person name="Yamaoka S."/>
            <person name="Nishihama R."/>
            <person name="Nakamura Y."/>
            <person name="Berger F."/>
            <person name="Adam C."/>
            <person name="Aki S.S."/>
            <person name="Althoff F."/>
            <person name="Araki T."/>
            <person name="Arteaga-Vazquez M.A."/>
            <person name="Balasubrmanian S."/>
            <person name="Barry K."/>
            <person name="Bauer D."/>
            <person name="Boehm C.R."/>
            <person name="Briginshaw L."/>
            <person name="Caballero-Perez J."/>
            <person name="Catarino B."/>
            <person name="Chen F."/>
            <person name="Chiyoda S."/>
            <person name="Chovatia M."/>
            <person name="Davies K.M."/>
            <person name="Delmans M."/>
            <person name="Demura T."/>
            <person name="Dierschke T."/>
            <person name="Dolan L."/>
            <person name="Dorantes-Acosta A.E."/>
            <person name="Eklund D.M."/>
            <person name="Florent S.N."/>
            <person name="Flores-Sandoval E."/>
            <person name="Fujiyama A."/>
            <person name="Fukuzawa H."/>
            <person name="Galik B."/>
            <person name="Grimanelli D."/>
            <person name="Grimwood J."/>
            <person name="Grossniklaus U."/>
            <person name="Hamada T."/>
            <person name="Haseloff J."/>
            <person name="Hetherington A.J."/>
            <person name="Higo A."/>
            <person name="Hirakawa Y."/>
            <person name="Hundley H.N."/>
            <person name="Ikeda Y."/>
            <person name="Inoue K."/>
            <person name="Inoue S.I."/>
            <person name="Ishida S."/>
            <person name="Jia Q."/>
            <person name="Kakita M."/>
            <person name="Kanazawa T."/>
            <person name="Kawai Y."/>
            <person name="Kawashima T."/>
            <person name="Kennedy M."/>
            <person name="Kinose K."/>
            <person name="Kinoshita T."/>
            <person name="Kohara Y."/>
            <person name="Koide E."/>
            <person name="Komatsu K."/>
            <person name="Kopischke S."/>
            <person name="Kubo M."/>
            <person name="Kyozuka J."/>
            <person name="Lagercrantz U."/>
            <person name="Lin S.S."/>
            <person name="Lindquist E."/>
            <person name="Lipzen A.M."/>
            <person name="Lu C.W."/>
            <person name="De Luna E."/>
            <person name="Martienssen R.A."/>
            <person name="Minamino N."/>
            <person name="Mizutani M."/>
            <person name="Mizutani M."/>
            <person name="Mochizuki N."/>
            <person name="Monte I."/>
            <person name="Mosher R."/>
            <person name="Nagasaki H."/>
            <person name="Nakagami H."/>
            <person name="Naramoto S."/>
            <person name="Nishitani K."/>
            <person name="Ohtani M."/>
            <person name="Okamoto T."/>
            <person name="Okumura M."/>
            <person name="Phillips J."/>
            <person name="Pollak B."/>
            <person name="Reinders A."/>
            <person name="Rovekamp M."/>
            <person name="Sano R."/>
            <person name="Sawa S."/>
            <person name="Schmid M.W."/>
            <person name="Shirakawa M."/>
            <person name="Solano R."/>
            <person name="Spunde A."/>
            <person name="Suetsugu N."/>
            <person name="Sugano S."/>
            <person name="Sugiyama A."/>
            <person name="Sun R."/>
            <person name="Suzuki Y."/>
            <person name="Takenaka M."/>
            <person name="Takezawa D."/>
            <person name="Tomogane H."/>
            <person name="Tsuzuki M."/>
            <person name="Ueda T."/>
            <person name="Umeda M."/>
            <person name="Ward J.M."/>
            <person name="Watanabe Y."/>
            <person name="Yazaki K."/>
            <person name="Yokoyama R."/>
            <person name="Yoshitake Y."/>
            <person name="Yotsui I."/>
            <person name="Zachgo S."/>
            <person name="Schmutz J."/>
        </authorList>
    </citation>
    <scope>NUCLEOTIDE SEQUENCE [LARGE SCALE GENOMIC DNA]</scope>
    <source>
        <strain evidence="2">Tak-1</strain>
    </source>
</reference>
<keyword evidence="2" id="KW-1185">Reference proteome</keyword>